<feature type="region of interest" description="Disordered" evidence="1">
    <location>
        <begin position="110"/>
        <end position="131"/>
    </location>
</feature>
<accession>A0A1M5N9Q0</accession>
<gene>
    <name evidence="2" type="ORF">SAMN05444320_11543</name>
</gene>
<reference evidence="2 3" key="1">
    <citation type="submission" date="2016-11" db="EMBL/GenBank/DDBJ databases">
        <authorList>
            <person name="Jaros S."/>
            <person name="Januszkiewicz K."/>
            <person name="Wedrychowicz H."/>
        </authorList>
    </citation>
    <scope>NUCLEOTIDE SEQUENCE [LARGE SCALE GENOMIC DNA]</scope>
    <source>
        <strain evidence="2 3">DSM 44523</strain>
    </source>
</reference>
<evidence type="ECO:0000313" key="2">
    <source>
        <dbReference type="EMBL" id="SHG86172.1"/>
    </source>
</evidence>
<evidence type="ECO:0000313" key="3">
    <source>
        <dbReference type="Proteomes" id="UP000184501"/>
    </source>
</evidence>
<proteinExistence type="predicted"/>
<name>A0A1M5N9Q0_STRHI</name>
<dbReference type="Proteomes" id="UP000184501">
    <property type="component" value="Unassembled WGS sequence"/>
</dbReference>
<dbReference type="EMBL" id="FQVN01000015">
    <property type="protein sequence ID" value="SHG86172.1"/>
    <property type="molecule type" value="Genomic_DNA"/>
</dbReference>
<keyword evidence="3" id="KW-1185">Reference proteome</keyword>
<protein>
    <submittedName>
        <fullName evidence="2">Uncharacterized protein</fullName>
    </submittedName>
</protein>
<sequence>MALVRHLRDRGFTVEEGKKPGDYVVTALAGAELPLRPSLSLPTDLLTEYLDTVNRTPGATPPGCDALSLVEVHLEEELSTADSDGRNHTTAVGVRRGRNGEVEWFAHQEVPGEVQRADPGQNLEWRAEPPR</sequence>
<dbReference type="AlphaFoldDB" id="A0A1M5N9Q0"/>
<evidence type="ECO:0000256" key="1">
    <source>
        <dbReference type="SAM" id="MobiDB-lite"/>
    </source>
</evidence>
<organism evidence="2 3">
    <name type="scientific">Streptoalloteichus hindustanus</name>
    <dbReference type="NCBI Taxonomy" id="2017"/>
    <lineage>
        <taxon>Bacteria</taxon>
        <taxon>Bacillati</taxon>
        <taxon>Actinomycetota</taxon>
        <taxon>Actinomycetes</taxon>
        <taxon>Pseudonocardiales</taxon>
        <taxon>Pseudonocardiaceae</taxon>
        <taxon>Streptoalloteichus</taxon>
    </lineage>
</organism>